<dbReference type="InterPro" id="IPR036188">
    <property type="entry name" value="FAD/NAD-bd_sf"/>
</dbReference>
<gene>
    <name evidence="4" type="ordered locus">Dester_1157</name>
</gene>
<dbReference type="Proteomes" id="UP000007102">
    <property type="component" value="Chromosome"/>
</dbReference>
<dbReference type="InterPro" id="IPR009051">
    <property type="entry name" value="Helical_ferredxn"/>
</dbReference>
<dbReference type="PANTHER" id="PTHR42783:SF3">
    <property type="entry name" value="GLUTAMATE SYNTHASE [NADPH] SMALL CHAIN-RELATED"/>
    <property type="match status" value="1"/>
</dbReference>
<dbReference type="Pfam" id="PF14691">
    <property type="entry name" value="Fer4_20"/>
    <property type="match status" value="1"/>
</dbReference>
<dbReference type="OrthoDB" id="9803192at2"/>
<proteinExistence type="predicted"/>
<feature type="domain" description="FAD/NAD(P)-binding" evidence="2">
    <location>
        <begin position="187"/>
        <end position="422"/>
    </location>
</feature>
<keyword evidence="4" id="KW-0560">Oxidoreductase</keyword>
<dbReference type="STRING" id="868864.Dester_1157"/>
<feature type="domain" description="Dihydroprymidine dehydrogenase" evidence="3">
    <location>
        <begin position="85"/>
        <end position="163"/>
    </location>
</feature>
<evidence type="ECO:0000259" key="2">
    <source>
        <dbReference type="Pfam" id="PF07992"/>
    </source>
</evidence>
<protein>
    <submittedName>
        <fullName evidence="4">Glutamate synthase (NADPH)</fullName>
        <ecNumber evidence="4">1.4.1.13</ecNumber>
    </submittedName>
</protein>
<keyword evidence="1" id="KW-0812">Transmembrane</keyword>
<dbReference type="eggNOG" id="COG0493">
    <property type="taxonomic scope" value="Bacteria"/>
</dbReference>
<dbReference type="PRINTS" id="PR00419">
    <property type="entry name" value="ADXRDTASE"/>
</dbReference>
<dbReference type="Pfam" id="PF07992">
    <property type="entry name" value="Pyr_redox_2"/>
    <property type="match status" value="1"/>
</dbReference>
<dbReference type="Gene3D" id="1.10.1060.10">
    <property type="entry name" value="Alpha-helical ferredoxin"/>
    <property type="match status" value="1"/>
</dbReference>
<dbReference type="Gene3D" id="3.40.50.720">
    <property type="entry name" value="NAD(P)-binding Rossmann-like Domain"/>
    <property type="match status" value="1"/>
</dbReference>
<dbReference type="GO" id="GO:0004355">
    <property type="term" value="F:glutamate synthase (NADPH) activity"/>
    <property type="evidence" value="ECO:0007669"/>
    <property type="project" value="UniProtKB-EC"/>
</dbReference>
<reference evidence="5" key="2">
    <citation type="submission" date="2011-02" db="EMBL/GenBank/DDBJ databases">
        <title>The complete genome of Desulfurobacterium thermolithotrophum DSM 11699.</title>
        <authorList>
            <consortium name="US DOE Joint Genome Institute (JGI-PGF)"/>
            <person name="Lucas S."/>
            <person name="Copeland A."/>
            <person name="Lapidus A."/>
            <person name="Bruce D."/>
            <person name="Goodwin L."/>
            <person name="Pitluck S."/>
            <person name="Kyrpides N."/>
            <person name="Mavromatis K."/>
            <person name="Pagani I."/>
            <person name="Ivanova N."/>
            <person name="Mikhailova N."/>
            <person name="Daligault H."/>
            <person name="Detter J.C."/>
            <person name="Tapia R."/>
            <person name="Han C."/>
            <person name="Land M."/>
            <person name="Hauser L."/>
            <person name="Markowitz V."/>
            <person name="Cheng J.-F."/>
            <person name="Hugenholtz P."/>
            <person name="Woyke T."/>
            <person name="Wu D."/>
            <person name="Spring S."/>
            <person name="Brambilla E."/>
            <person name="Klenk H.-P."/>
            <person name="Eisen J.A."/>
        </authorList>
    </citation>
    <scope>NUCLEOTIDE SEQUENCE [LARGE SCALE GENOMIC DNA]</scope>
    <source>
        <strain evidence="5">DSM 11699 / BSA</strain>
    </source>
</reference>
<evidence type="ECO:0000313" key="5">
    <source>
        <dbReference type="Proteomes" id="UP000007102"/>
    </source>
</evidence>
<dbReference type="RefSeq" id="WP_013638745.1">
    <property type="nucleotide sequence ID" value="NC_015185.1"/>
</dbReference>
<dbReference type="InterPro" id="IPR028261">
    <property type="entry name" value="DPD_II"/>
</dbReference>
<evidence type="ECO:0000313" key="4">
    <source>
        <dbReference type="EMBL" id="ADY73793.1"/>
    </source>
</evidence>
<evidence type="ECO:0000259" key="3">
    <source>
        <dbReference type="Pfam" id="PF14691"/>
    </source>
</evidence>
<dbReference type="InParanoid" id="F0S0B4"/>
<dbReference type="KEGG" id="dte:Dester_1157"/>
<keyword evidence="5" id="KW-1185">Reference proteome</keyword>
<dbReference type="GO" id="GO:0051536">
    <property type="term" value="F:iron-sulfur cluster binding"/>
    <property type="evidence" value="ECO:0007669"/>
    <property type="project" value="InterPro"/>
</dbReference>
<reference evidence="4 5" key="1">
    <citation type="journal article" date="2011" name="Stand. Genomic Sci.">
        <title>Complete genome sequence of the thermophilic sulfur-reducer Desulfurobacterium thermolithotrophum type strain (BSA(T)) from a deep-sea hydrothermal vent.</title>
        <authorList>
            <person name="Goker M."/>
            <person name="Daligault H."/>
            <person name="Mwirichia R."/>
            <person name="Lapidus A."/>
            <person name="Lucas S."/>
            <person name="Deshpande S."/>
            <person name="Pagani I."/>
            <person name="Tapia R."/>
            <person name="Cheng J.F."/>
            <person name="Goodwin L."/>
            <person name="Pitluck S."/>
            <person name="Liolios K."/>
            <person name="Ivanova N."/>
            <person name="Mavromatis K."/>
            <person name="Mikhailova N."/>
            <person name="Pati A."/>
            <person name="Chen A."/>
            <person name="Palaniappan K."/>
            <person name="Han C."/>
            <person name="Land M."/>
            <person name="Hauser L."/>
            <person name="Pan C."/>
            <person name="Brambilla E.M."/>
            <person name="Rohde M."/>
            <person name="Spring S."/>
            <person name="Sikorski J."/>
            <person name="Wirth R."/>
            <person name="Detter J.C."/>
            <person name="Woyke T."/>
            <person name="Bristow J."/>
            <person name="Eisen J.A."/>
            <person name="Markowitz V."/>
            <person name="Hugenholtz P."/>
            <person name="Kyrpides N.C."/>
            <person name="Klenk H.P."/>
        </authorList>
    </citation>
    <scope>NUCLEOTIDE SEQUENCE [LARGE SCALE GENOMIC DNA]</scope>
    <source>
        <strain evidence="5">DSM 11699 / BSA</strain>
    </source>
</reference>
<name>F0S0B4_DESTD</name>
<feature type="transmembrane region" description="Helical" evidence="1">
    <location>
        <begin position="64"/>
        <end position="84"/>
    </location>
</feature>
<dbReference type="EC" id="1.4.1.13" evidence="4"/>
<dbReference type="Gene3D" id="3.50.50.60">
    <property type="entry name" value="FAD/NAD(P)-binding domain"/>
    <property type="match status" value="1"/>
</dbReference>
<dbReference type="InterPro" id="IPR023753">
    <property type="entry name" value="FAD/NAD-binding_dom"/>
</dbReference>
<sequence>MNFPDFEFHIRGKRILKERKKAFYLSLLFPGLGQLYQRRWISGLAFLLIFLFPFYYLYLIGFKLNYGSVTLILSQFFLYILQLLDAKRGTKRETSPCEDFCPTNVNIPTFMSYCESGDFKKAFGSFMTRAPFPFTLGEICPAQCETKCGTLPERPLKIREVHKEFGKKVLEEIEIIEREPVFPIINKKVAVVGGGAAGLTVAYYLASAGIKVDIFEKESELGGLLHVIPDFKLNKVLLRKEIEFLTSFKNIKVFLNTKVNSRLKNYDFVVIATGAQKEKKLDIPTKGNPKILYPLSFLKNPPKLKGKKVVVIGAGDTAFDVARLTIKKEGEAFVFYRGNATEIKAQQREINAAIREGVKIYTNCQPILVENKKVKFSCGEVYFDYLVPAIGFEKDKEIFKVFGVSGKKLFENGVFVVGDSLSGVSSVVNAVRDGRIAAYEILKKLGLWERAWFTVDFYHPKPEKTSGENLFIISESSLCQHCGKKVES</sequence>
<feature type="transmembrane region" description="Helical" evidence="1">
    <location>
        <begin position="40"/>
        <end position="58"/>
    </location>
</feature>
<dbReference type="AlphaFoldDB" id="F0S0B4"/>
<dbReference type="SUPFAM" id="SSF51971">
    <property type="entry name" value="Nucleotide-binding domain"/>
    <property type="match status" value="1"/>
</dbReference>
<dbReference type="PANTHER" id="PTHR42783">
    <property type="entry name" value="GLUTAMATE SYNTHASE [NADPH] SMALL CHAIN"/>
    <property type="match status" value="1"/>
</dbReference>
<dbReference type="SUPFAM" id="SSF46548">
    <property type="entry name" value="alpha-helical ferredoxin"/>
    <property type="match status" value="1"/>
</dbReference>
<evidence type="ECO:0000256" key="1">
    <source>
        <dbReference type="SAM" id="Phobius"/>
    </source>
</evidence>
<keyword evidence="1" id="KW-1133">Transmembrane helix</keyword>
<organism evidence="4 5">
    <name type="scientific">Desulfurobacterium thermolithotrophum (strain DSM 11699 / BSA)</name>
    <dbReference type="NCBI Taxonomy" id="868864"/>
    <lineage>
        <taxon>Bacteria</taxon>
        <taxon>Pseudomonadati</taxon>
        <taxon>Aquificota</taxon>
        <taxon>Aquificia</taxon>
        <taxon>Desulfurobacteriales</taxon>
        <taxon>Desulfurobacteriaceae</taxon>
        <taxon>Desulfurobacterium</taxon>
    </lineage>
</organism>
<dbReference type="EMBL" id="CP002543">
    <property type="protein sequence ID" value="ADY73793.1"/>
    <property type="molecule type" value="Genomic_DNA"/>
</dbReference>
<accession>F0S0B4</accession>
<dbReference type="HOGENOM" id="CLU_558650_0_0_0"/>
<keyword evidence="1" id="KW-0472">Membrane</keyword>